<evidence type="ECO:0000256" key="6">
    <source>
        <dbReference type="SAM" id="Phobius"/>
    </source>
</evidence>
<evidence type="ECO:0000313" key="8">
    <source>
        <dbReference type="Proteomes" id="UP000004367"/>
    </source>
</evidence>
<evidence type="ECO:0000256" key="5">
    <source>
        <dbReference type="ARBA" id="ARBA00023136"/>
    </source>
</evidence>
<comment type="subcellular location">
    <subcellularLocation>
        <location evidence="1">Cell membrane</location>
        <topology evidence="1">Multi-pass membrane protein</topology>
    </subcellularLocation>
</comment>
<dbReference type="STRING" id="1089455.MOPEL_007_00840"/>
<feature type="transmembrane region" description="Helical" evidence="6">
    <location>
        <begin position="74"/>
        <end position="91"/>
    </location>
</feature>
<dbReference type="Proteomes" id="UP000004367">
    <property type="component" value="Unassembled WGS sequence"/>
</dbReference>
<protein>
    <recommendedName>
        <fullName evidence="9">FUSC family protein</fullName>
    </recommendedName>
</protein>
<feature type="transmembrane region" description="Helical" evidence="6">
    <location>
        <begin position="147"/>
        <end position="168"/>
    </location>
</feature>
<name>H5UNG0_9MICO</name>
<evidence type="ECO:0000256" key="2">
    <source>
        <dbReference type="ARBA" id="ARBA00022475"/>
    </source>
</evidence>
<keyword evidence="5 6" id="KW-0472">Membrane</keyword>
<dbReference type="RefSeq" id="WP_009481166.1">
    <property type="nucleotide sequence ID" value="NZ_BAFE01000007.1"/>
</dbReference>
<evidence type="ECO:0000256" key="4">
    <source>
        <dbReference type="ARBA" id="ARBA00022989"/>
    </source>
</evidence>
<dbReference type="InterPro" id="IPR010343">
    <property type="entry name" value="ArAE_1"/>
</dbReference>
<reference evidence="7 8" key="1">
    <citation type="submission" date="2012-02" db="EMBL/GenBank/DDBJ databases">
        <title>Whole genome shotgun sequence of Mobilicoccus pelagius NBRC 104925.</title>
        <authorList>
            <person name="Yoshida Y."/>
            <person name="Hosoyama A."/>
            <person name="Tsuchikane K."/>
            <person name="Katsumata H."/>
            <person name="Yamazaki S."/>
            <person name="Fujita N."/>
        </authorList>
    </citation>
    <scope>NUCLEOTIDE SEQUENCE [LARGE SCALE GENOMIC DNA]</scope>
    <source>
        <strain evidence="7 8">NBRC 104925</strain>
    </source>
</reference>
<keyword evidence="3 6" id="KW-0812">Transmembrane</keyword>
<keyword evidence="4 6" id="KW-1133">Transmembrane helix</keyword>
<evidence type="ECO:0008006" key="9">
    <source>
        <dbReference type="Google" id="ProtNLM"/>
    </source>
</evidence>
<keyword evidence="8" id="KW-1185">Reference proteome</keyword>
<feature type="transmembrane region" description="Helical" evidence="6">
    <location>
        <begin position="123"/>
        <end position="141"/>
    </location>
</feature>
<keyword evidence="2" id="KW-1003">Cell membrane</keyword>
<proteinExistence type="predicted"/>
<accession>H5UNG0</accession>
<evidence type="ECO:0000313" key="7">
    <source>
        <dbReference type="EMBL" id="GAB47268.1"/>
    </source>
</evidence>
<dbReference type="AlphaFoldDB" id="H5UNG0"/>
<sequence length="407" mass="44193">MRFLDWAWPGHPTRWRDLPRRLRPRLVEIARLTSASVVAFVLVYGLTGQRQDLTGALTAMLVVQASTYSTIKMGIVRVGAVLTGVLVAVLLTNWFGLSWWSLGAAVAMSLTIARVLRLGDQMLEAPISAMLILAVHGSGVAVQTRVVSTLIGAAVGMTFGLLLAPAVPARKAAIEVRRAADEVGGLLRASAQSMRDRQVVRSDVEGWLDGTRQIGGQVAVASARVSEVKDSRRLNVWALGTSSGEATLRAGLDTVDGVLRAVAALYTVMARELPRDGTAEDPFDEAIRPAFAVVLDTMAESVHAFGMLLETEFEGDPAEVEEHFTRTLDNLRESRAILTELMLVDPAAGTEQWMLRGSVLSAVEQTLDQLDVLERVRQDREERLRRPGLVAVLGSADLRPRPFADTE</sequence>
<dbReference type="eggNOG" id="COG4129">
    <property type="taxonomic scope" value="Bacteria"/>
</dbReference>
<feature type="transmembrane region" description="Helical" evidence="6">
    <location>
        <begin position="29"/>
        <end position="47"/>
    </location>
</feature>
<organism evidence="7 8">
    <name type="scientific">Mobilicoccus pelagius NBRC 104925</name>
    <dbReference type="NCBI Taxonomy" id="1089455"/>
    <lineage>
        <taxon>Bacteria</taxon>
        <taxon>Bacillati</taxon>
        <taxon>Actinomycetota</taxon>
        <taxon>Actinomycetes</taxon>
        <taxon>Micrococcales</taxon>
        <taxon>Dermatophilaceae</taxon>
        <taxon>Mobilicoccus</taxon>
    </lineage>
</organism>
<gene>
    <name evidence="7" type="ORF">MOPEL_007_00840</name>
</gene>
<dbReference type="Pfam" id="PF06081">
    <property type="entry name" value="ArAE_1"/>
    <property type="match status" value="1"/>
</dbReference>
<evidence type="ECO:0000256" key="1">
    <source>
        <dbReference type="ARBA" id="ARBA00004651"/>
    </source>
</evidence>
<dbReference type="EMBL" id="BAFE01000007">
    <property type="protein sequence ID" value="GAB47268.1"/>
    <property type="molecule type" value="Genomic_DNA"/>
</dbReference>
<comment type="caution">
    <text evidence="7">The sequence shown here is derived from an EMBL/GenBank/DDBJ whole genome shotgun (WGS) entry which is preliminary data.</text>
</comment>
<dbReference type="GO" id="GO:0005886">
    <property type="term" value="C:plasma membrane"/>
    <property type="evidence" value="ECO:0007669"/>
    <property type="project" value="UniProtKB-SubCell"/>
</dbReference>
<evidence type="ECO:0000256" key="3">
    <source>
        <dbReference type="ARBA" id="ARBA00022692"/>
    </source>
</evidence>